<accession>A0A1T4SS31</accession>
<organism evidence="5 6">
    <name type="scientific">Chitinophaga eiseniae</name>
    <dbReference type="NCBI Taxonomy" id="634771"/>
    <lineage>
        <taxon>Bacteria</taxon>
        <taxon>Pseudomonadati</taxon>
        <taxon>Bacteroidota</taxon>
        <taxon>Chitinophagia</taxon>
        <taxon>Chitinophagales</taxon>
        <taxon>Chitinophagaceae</taxon>
        <taxon>Chitinophaga</taxon>
    </lineage>
</organism>
<dbReference type="InterPro" id="IPR008278">
    <property type="entry name" value="4-PPantetheinyl_Trfase_dom"/>
</dbReference>
<evidence type="ECO:0000259" key="3">
    <source>
        <dbReference type="Pfam" id="PF01648"/>
    </source>
</evidence>
<evidence type="ECO:0000259" key="4">
    <source>
        <dbReference type="Pfam" id="PF22624"/>
    </source>
</evidence>
<dbReference type="PANTHER" id="PTHR12215">
    <property type="entry name" value="PHOSPHOPANTETHEINE TRANSFERASE"/>
    <property type="match status" value="1"/>
</dbReference>
<gene>
    <name evidence="5" type="ORF">SAMN04488128_103399</name>
</gene>
<dbReference type="InterPro" id="IPR037143">
    <property type="entry name" value="4-PPantetheinyl_Trfase_dom_sf"/>
</dbReference>
<comment type="similarity">
    <text evidence="1">Belongs to the P-Pant transferase superfamily. Gsp/Sfp/HetI/AcpT family.</text>
</comment>
<proteinExistence type="inferred from homology"/>
<feature type="domain" description="4'-phosphopantetheinyl transferase N-terminal" evidence="4">
    <location>
        <begin position="17"/>
        <end position="99"/>
    </location>
</feature>
<dbReference type="InterPro" id="IPR050559">
    <property type="entry name" value="P-Pant_transferase_sf"/>
</dbReference>
<dbReference type="STRING" id="634771.SAMN04488128_103399"/>
<keyword evidence="6" id="KW-1185">Reference proteome</keyword>
<evidence type="ECO:0000313" key="6">
    <source>
        <dbReference type="Proteomes" id="UP000190367"/>
    </source>
</evidence>
<dbReference type="PANTHER" id="PTHR12215:SF10">
    <property type="entry name" value="L-AMINOADIPATE-SEMIALDEHYDE DEHYDROGENASE-PHOSPHOPANTETHEINYL TRANSFERASE"/>
    <property type="match status" value="1"/>
</dbReference>
<dbReference type="GO" id="GO:0008897">
    <property type="term" value="F:holo-[acyl-carrier-protein] synthase activity"/>
    <property type="evidence" value="ECO:0007669"/>
    <property type="project" value="InterPro"/>
</dbReference>
<evidence type="ECO:0000313" key="5">
    <source>
        <dbReference type="EMBL" id="SKA31045.1"/>
    </source>
</evidence>
<dbReference type="Proteomes" id="UP000190367">
    <property type="component" value="Unassembled WGS sequence"/>
</dbReference>
<evidence type="ECO:0000256" key="1">
    <source>
        <dbReference type="ARBA" id="ARBA00010990"/>
    </source>
</evidence>
<dbReference type="InterPro" id="IPR055066">
    <property type="entry name" value="AASDHPPT_N"/>
</dbReference>
<evidence type="ECO:0000256" key="2">
    <source>
        <dbReference type="ARBA" id="ARBA00022679"/>
    </source>
</evidence>
<dbReference type="GO" id="GO:0005829">
    <property type="term" value="C:cytosol"/>
    <property type="evidence" value="ECO:0007669"/>
    <property type="project" value="TreeGrafter"/>
</dbReference>
<protein>
    <submittedName>
        <fullName evidence="5">4'-phosphopantetheinyl transferase</fullName>
    </submittedName>
</protein>
<reference evidence="6" key="1">
    <citation type="submission" date="2017-02" db="EMBL/GenBank/DDBJ databases">
        <authorList>
            <person name="Varghese N."/>
            <person name="Submissions S."/>
        </authorList>
    </citation>
    <scope>NUCLEOTIDE SEQUENCE [LARGE SCALE GENOMIC DNA]</scope>
    <source>
        <strain evidence="6">DSM 22224</strain>
    </source>
</reference>
<feature type="domain" description="4'-phosphopantetheinyl transferase" evidence="3">
    <location>
        <begin position="103"/>
        <end position="169"/>
    </location>
</feature>
<dbReference type="GO" id="GO:0019878">
    <property type="term" value="P:lysine biosynthetic process via aminoadipic acid"/>
    <property type="evidence" value="ECO:0007669"/>
    <property type="project" value="TreeGrafter"/>
</dbReference>
<dbReference type="Gene3D" id="3.90.470.20">
    <property type="entry name" value="4'-phosphopantetheinyl transferase domain"/>
    <property type="match status" value="2"/>
</dbReference>
<name>A0A1T4SS31_9BACT</name>
<dbReference type="AlphaFoldDB" id="A0A1T4SS31"/>
<dbReference type="GO" id="GO:0000287">
    <property type="term" value="F:magnesium ion binding"/>
    <property type="evidence" value="ECO:0007669"/>
    <property type="project" value="InterPro"/>
</dbReference>
<keyword evidence="2 5" id="KW-0808">Transferase</keyword>
<dbReference type="Pfam" id="PF22624">
    <property type="entry name" value="AASDHPPT_N"/>
    <property type="match status" value="1"/>
</dbReference>
<dbReference type="EMBL" id="FUWZ01000003">
    <property type="protein sequence ID" value="SKA31045.1"/>
    <property type="molecule type" value="Genomic_DNA"/>
</dbReference>
<sequence length="211" mass="23448">MAVSIYYSVFDTPLPEDRFERLLAVLPEQARRKVLRFHRWQDAHASLLGKHLLLHAFAQLGLSADLETILYTPSGRPYWPGGPDFNISHSGNMVVCAVDTSGRVGIDIEQNGGIEIADFREQFTPAEWQQVMGASDPVWQFYQYWTMKEATAKANGIGIVELPAVHILSDTAVALQGFTWTLTPVALLDTYAGHLATESSPATVSIEEIRF</sequence>
<dbReference type="SUPFAM" id="SSF56214">
    <property type="entry name" value="4'-phosphopantetheinyl transferase"/>
    <property type="match status" value="2"/>
</dbReference>
<dbReference type="Pfam" id="PF01648">
    <property type="entry name" value="ACPS"/>
    <property type="match status" value="1"/>
</dbReference>